<dbReference type="RefSeq" id="XP_007320143.1">
    <property type="nucleotide sequence ID" value="XM_007320081.1"/>
</dbReference>
<dbReference type="GeneID" id="18811628"/>
<sequence>DPKHKSTLVHCGYRYGSPGTGVATLQLDATRAVNPPESEWMSELVRFEGIRAGDSLHFAFTATPKRPVRY</sequence>
<gene>
    <name evidence="1" type="ORF">SERLADRAFT_393670</name>
</gene>
<reference evidence="1" key="1">
    <citation type="submission" date="2011-04" db="EMBL/GenBank/DDBJ databases">
        <title>Evolution of plant cell wall degrading machinery underlies the functional diversity of forest fungi.</title>
        <authorList>
            <consortium name="US DOE Joint Genome Institute (JGI-PGF)"/>
            <person name="Eastwood D.C."/>
            <person name="Floudas D."/>
            <person name="Binder M."/>
            <person name="Majcherczyk A."/>
            <person name="Schneider P."/>
            <person name="Aerts A."/>
            <person name="Asiegbu F.O."/>
            <person name="Baker S.E."/>
            <person name="Barry K."/>
            <person name="Bendiksby M."/>
            <person name="Blumentritt M."/>
            <person name="Coutinho P.M."/>
            <person name="Cullen D."/>
            <person name="Cullen D."/>
            <person name="Gathman A."/>
            <person name="Goodell B."/>
            <person name="Henrissat B."/>
            <person name="Ihrmark K."/>
            <person name="Kauserud H."/>
            <person name="Kohler A."/>
            <person name="LaButti K."/>
            <person name="Lapidus A."/>
            <person name="Lavin J.L."/>
            <person name="Lee Y.-H."/>
            <person name="Lindquist E."/>
            <person name="Lilly W."/>
            <person name="Lucas S."/>
            <person name="Morin E."/>
            <person name="Murat C."/>
            <person name="Oguiza J.A."/>
            <person name="Park J."/>
            <person name="Pisabarro A.G."/>
            <person name="Riley R."/>
            <person name="Rosling A."/>
            <person name="Salamov A."/>
            <person name="Schmidt O."/>
            <person name="Schmutz J."/>
            <person name="Skrede I."/>
            <person name="Stenlid J."/>
            <person name="Wiebenga A."/>
            <person name="Xie X."/>
            <person name="Kues U."/>
            <person name="Hibbett D.S."/>
            <person name="Hoffmeister D."/>
            <person name="Hogberg N."/>
            <person name="Martin F."/>
            <person name="Grigoriev I.V."/>
            <person name="Watkinson S.C."/>
        </authorList>
    </citation>
    <scope>NUCLEOTIDE SEQUENCE</scope>
    <source>
        <strain evidence="1">S7.9</strain>
    </source>
</reference>
<evidence type="ECO:0000313" key="1">
    <source>
        <dbReference type="EMBL" id="EGO22903.1"/>
    </source>
</evidence>
<proteinExistence type="predicted"/>
<dbReference type="HOGENOM" id="CLU_2764941_0_0_1"/>
<dbReference type="Proteomes" id="UP000008064">
    <property type="component" value="Unassembled WGS sequence"/>
</dbReference>
<protein>
    <submittedName>
        <fullName evidence="1">Uncharacterized protein</fullName>
    </submittedName>
</protein>
<accession>F8P172</accession>
<name>F8P172_SERL9</name>
<dbReference type="KEGG" id="sla:SERLADRAFT_393670"/>
<dbReference type="EMBL" id="GL945436">
    <property type="protein sequence ID" value="EGO22903.1"/>
    <property type="molecule type" value="Genomic_DNA"/>
</dbReference>
<feature type="non-terminal residue" evidence="1">
    <location>
        <position position="1"/>
    </location>
</feature>
<dbReference type="OrthoDB" id="432447at2759"/>
<organism>
    <name type="scientific">Serpula lacrymans var. lacrymans (strain S7.9)</name>
    <name type="common">Dry rot fungus</name>
    <dbReference type="NCBI Taxonomy" id="578457"/>
    <lineage>
        <taxon>Eukaryota</taxon>
        <taxon>Fungi</taxon>
        <taxon>Dikarya</taxon>
        <taxon>Basidiomycota</taxon>
        <taxon>Agaricomycotina</taxon>
        <taxon>Agaricomycetes</taxon>
        <taxon>Agaricomycetidae</taxon>
        <taxon>Boletales</taxon>
        <taxon>Coniophorineae</taxon>
        <taxon>Serpulaceae</taxon>
        <taxon>Serpula</taxon>
    </lineage>
</organism>
<dbReference type="AlphaFoldDB" id="F8P172"/>